<dbReference type="Proteomes" id="UP000198727">
    <property type="component" value="Unassembled WGS sequence"/>
</dbReference>
<dbReference type="AlphaFoldDB" id="A0A1I5SSJ0"/>
<keyword evidence="5" id="KW-1185">Reference proteome</keyword>
<dbReference type="OrthoDB" id="5121599at2"/>
<sequence>MKRHLIRSLLAGVALAGASATVTGPAAAAPAPAAPVAQSSAATTAAEQARVADYWTPERMASAKPADLRFATGPAATKPAKKSAKSTETATRATPQPQLGKVFFTLGGQNYVCSGTATTSGNADVVTTAGHCVHEGPGSFATNFAFVPAYDNGAQPYGKWTARSLYTTEQWAQSGDFNYDVGFAVMNETEGRSLTDVVGSYPIEFDLARGLEYTSYGYPAAQPFNGQLLYSCSGTASRDSVGGTTTHGLTCDMTGGSSGGGWITGGKLNSVNSFKYNHDGSTMYGPYFGDVVRSTYQTAATA</sequence>
<gene>
    <name evidence="4" type="ORF">SAMN05421810_103255</name>
</gene>
<evidence type="ECO:0000256" key="2">
    <source>
        <dbReference type="SAM" id="MobiDB-lite"/>
    </source>
</evidence>
<feature type="region of interest" description="Disordered" evidence="2">
    <location>
        <begin position="71"/>
        <end position="94"/>
    </location>
</feature>
<dbReference type="InterPro" id="IPR043504">
    <property type="entry name" value="Peptidase_S1_PA_chymotrypsin"/>
</dbReference>
<dbReference type="STRING" id="587909.SAMN05421810_103255"/>
<dbReference type="InterPro" id="IPR050966">
    <property type="entry name" value="Glutamyl_endopeptidase"/>
</dbReference>
<keyword evidence="1 3" id="KW-0732">Signal</keyword>
<protein>
    <recommendedName>
        <fullName evidence="6">V8-like Glu-specific endopeptidase</fullName>
    </recommendedName>
</protein>
<proteinExistence type="predicted"/>
<reference evidence="5" key="1">
    <citation type="submission" date="2016-10" db="EMBL/GenBank/DDBJ databases">
        <authorList>
            <person name="Varghese N."/>
            <person name="Submissions S."/>
        </authorList>
    </citation>
    <scope>NUCLEOTIDE SEQUENCE [LARGE SCALE GENOMIC DNA]</scope>
    <source>
        <strain evidence="5">CGMCC 4.5579</strain>
    </source>
</reference>
<dbReference type="PROSITE" id="PS51318">
    <property type="entry name" value="TAT"/>
    <property type="match status" value="1"/>
</dbReference>
<dbReference type="InterPro" id="IPR006311">
    <property type="entry name" value="TAT_signal"/>
</dbReference>
<name>A0A1I5SSJ0_9PSEU</name>
<dbReference type="EMBL" id="FOWW01000003">
    <property type="protein sequence ID" value="SFP73713.1"/>
    <property type="molecule type" value="Genomic_DNA"/>
</dbReference>
<dbReference type="InterPro" id="IPR009003">
    <property type="entry name" value="Peptidase_S1_PA"/>
</dbReference>
<organism evidence="4 5">
    <name type="scientific">Amycolatopsis arida</name>
    <dbReference type="NCBI Taxonomy" id="587909"/>
    <lineage>
        <taxon>Bacteria</taxon>
        <taxon>Bacillati</taxon>
        <taxon>Actinomycetota</taxon>
        <taxon>Actinomycetes</taxon>
        <taxon>Pseudonocardiales</taxon>
        <taxon>Pseudonocardiaceae</taxon>
        <taxon>Amycolatopsis</taxon>
    </lineage>
</organism>
<feature type="chain" id="PRO_5011499312" description="V8-like Glu-specific endopeptidase" evidence="3">
    <location>
        <begin position="29"/>
        <end position="302"/>
    </location>
</feature>
<evidence type="ECO:0000256" key="3">
    <source>
        <dbReference type="SAM" id="SignalP"/>
    </source>
</evidence>
<accession>A0A1I5SSJ0</accession>
<dbReference type="Gene3D" id="2.40.10.10">
    <property type="entry name" value="Trypsin-like serine proteases"/>
    <property type="match status" value="2"/>
</dbReference>
<evidence type="ECO:0008006" key="6">
    <source>
        <dbReference type="Google" id="ProtNLM"/>
    </source>
</evidence>
<dbReference type="PANTHER" id="PTHR15462">
    <property type="entry name" value="SERINE PROTEASE"/>
    <property type="match status" value="1"/>
</dbReference>
<evidence type="ECO:0000256" key="1">
    <source>
        <dbReference type="ARBA" id="ARBA00022729"/>
    </source>
</evidence>
<dbReference type="RefSeq" id="WP_092529915.1">
    <property type="nucleotide sequence ID" value="NZ_FOWW01000003.1"/>
</dbReference>
<evidence type="ECO:0000313" key="5">
    <source>
        <dbReference type="Proteomes" id="UP000198727"/>
    </source>
</evidence>
<evidence type="ECO:0000313" key="4">
    <source>
        <dbReference type="EMBL" id="SFP73713.1"/>
    </source>
</evidence>
<dbReference type="SUPFAM" id="SSF50494">
    <property type="entry name" value="Trypsin-like serine proteases"/>
    <property type="match status" value="1"/>
</dbReference>
<feature type="signal peptide" evidence="3">
    <location>
        <begin position="1"/>
        <end position="28"/>
    </location>
</feature>